<evidence type="ECO:0000313" key="2">
    <source>
        <dbReference type="EMBL" id="APG62995.1"/>
    </source>
</evidence>
<organism evidence="2 3">
    <name type="scientific">Sphingorhabdus lutea</name>
    <dbReference type="NCBI Taxonomy" id="1913578"/>
    <lineage>
        <taxon>Bacteria</taxon>
        <taxon>Pseudomonadati</taxon>
        <taxon>Pseudomonadota</taxon>
        <taxon>Alphaproteobacteria</taxon>
        <taxon>Sphingomonadales</taxon>
        <taxon>Sphingomonadaceae</taxon>
        <taxon>Sphingorhabdus</taxon>
    </lineage>
</organism>
<dbReference type="AlphaFoldDB" id="A0A1L3JCY4"/>
<evidence type="ECO:0000259" key="1">
    <source>
        <dbReference type="Pfam" id="PF12146"/>
    </source>
</evidence>
<accession>A0A1L3JCY4</accession>
<reference evidence="2 3" key="1">
    <citation type="submission" date="2016-11" db="EMBL/GenBank/DDBJ databases">
        <title>Sphingorhabdus sp. LPB0140, isolated from marine environment.</title>
        <authorList>
            <person name="Kim E."/>
            <person name="Yi H."/>
        </authorList>
    </citation>
    <scope>NUCLEOTIDE SEQUENCE [LARGE SCALE GENOMIC DNA]</scope>
    <source>
        <strain evidence="2 3">LPB0140</strain>
    </source>
</reference>
<dbReference type="InterPro" id="IPR022742">
    <property type="entry name" value="Hydrolase_4"/>
</dbReference>
<dbReference type="OrthoDB" id="9788260at2"/>
<dbReference type="STRING" id="1913578.LPB140_09565"/>
<protein>
    <submittedName>
        <fullName evidence="2">Lysophospholipase</fullName>
    </submittedName>
</protein>
<sequence>MNNKVKFNGRKIPVNASESLWSANDGWLIRRIDIKANKQQPDSIDSIKPKGSLLFLPGRGDHYEKYLETLVQFSENGLNVTAIDWRGQGLSGRLLADQNVGYIDDFSTWIDDLTGFYEKWAANNVGPHIVVAHSMGGHLAVRALAEKKINPDMVILSAPMLSMQSGGMPRWFNHFAVKMMVALGRGEKPAWKVSEKPLSPESMRSRILTHDAERYDDEIFWWGERPEVKLGPGSWHWVERAMQSVHDLDNDTIMGAIKTPTLILATTNDKLVDTGRIIKDAKRMPNAKLVLYGKEAAHELLREADPVRDKVMGEIFDFIQKHS</sequence>
<name>A0A1L3JCY4_9SPHN</name>
<dbReference type="EMBL" id="CP018154">
    <property type="protein sequence ID" value="APG62995.1"/>
    <property type="molecule type" value="Genomic_DNA"/>
</dbReference>
<keyword evidence="3" id="KW-1185">Reference proteome</keyword>
<dbReference type="KEGG" id="sphl:LPB140_09565"/>
<dbReference type="InterPro" id="IPR051044">
    <property type="entry name" value="MAG_DAG_Lipase"/>
</dbReference>
<dbReference type="InterPro" id="IPR029058">
    <property type="entry name" value="AB_hydrolase_fold"/>
</dbReference>
<dbReference type="Pfam" id="PF12146">
    <property type="entry name" value="Hydrolase_4"/>
    <property type="match status" value="1"/>
</dbReference>
<dbReference type="RefSeq" id="WP_072559647.1">
    <property type="nucleotide sequence ID" value="NZ_CP018154.1"/>
</dbReference>
<dbReference type="SUPFAM" id="SSF53474">
    <property type="entry name" value="alpha/beta-Hydrolases"/>
    <property type="match status" value="1"/>
</dbReference>
<gene>
    <name evidence="2" type="ORF">LPB140_09565</name>
</gene>
<evidence type="ECO:0000313" key="3">
    <source>
        <dbReference type="Proteomes" id="UP000242561"/>
    </source>
</evidence>
<dbReference type="PANTHER" id="PTHR11614">
    <property type="entry name" value="PHOSPHOLIPASE-RELATED"/>
    <property type="match status" value="1"/>
</dbReference>
<proteinExistence type="predicted"/>
<dbReference type="Gene3D" id="3.40.50.1820">
    <property type="entry name" value="alpha/beta hydrolase"/>
    <property type="match status" value="1"/>
</dbReference>
<feature type="domain" description="Serine aminopeptidase S33" evidence="1">
    <location>
        <begin position="48"/>
        <end position="305"/>
    </location>
</feature>
<dbReference type="Proteomes" id="UP000242561">
    <property type="component" value="Chromosome"/>
</dbReference>